<dbReference type="SUPFAM" id="SSF53335">
    <property type="entry name" value="S-adenosyl-L-methionine-dependent methyltransferases"/>
    <property type="match status" value="1"/>
</dbReference>
<dbReference type="GeneID" id="66991115"/>
<dbReference type="GO" id="GO:0016740">
    <property type="term" value="F:transferase activity"/>
    <property type="evidence" value="ECO:0007669"/>
    <property type="project" value="UniProtKB-KW"/>
</dbReference>
<gene>
    <name evidence="6" type="ORF">Aud_003639</name>
</gene>
<dbReference type="CDD" id="cd02440">
    <property type="entry name" value="AdoMet_MTases"/>
    <property type="match status" value="1"/>
</dbReference>
<comment type="similarity">
    <text evidence="4">Belongs to the class I-like SAM-binding methyltransferase superfamily.</text>
</comment>
<reference evidence="6" key="2">
    <citation type="submission" date="2021-01" db="EMBL/GenBank/DDBJ databases">
        <title>Pan-genome distribution and transcriptional activeness of fungal secondary metabolism genes in Aspergillus section Fumigati.</title>
        <authorList>
            <person name="Takahashi H."/>
            <person name="Umemura M."/>
            <person name="Ninomiya A."/>
            <person name="Kusuya Y."/>
            <person name="Urayama S."/>
            <person name="Shimizu M."/>
            <person name="Watanabe A."/>
            <person name="Kamei K."/>
            <person name="Yaguchi T."/>
            <person name="Hagiwara D."/>
        </authorList>
    </citation>
    <scope>NUCLEOTIDE SEQUENCE</scope>
    <source>
        <strain evidence="6">IFM 46973</strain>
    </source>
</reference>
<evidence type="ECO:0000256" key="3">
    <source>
        <dbReference type="ARBA" id="ARBA00022691"/>
    </source>
</evidence>
<evidence type="ECO:0000256" key="1">
    <source>
        <dbReference type="ARBA" id="ARBA00005179"/>
    </source>
</evidence>
<dbReference type="InterPro" id="IPR051654">
    <property type="entry name" value="Meroterpenoid_MTases"/>
</dbReference>
<dbReference type="PANTHER" id="PTHR35897">
    <property type="entry name" value="METHYLTRANSFERASE AUSD"/>
    <property type="match status" value="1"/>
</dbReference>
<name>A0A8E0QQU2_9EURO</name>
<dbReference type="AlphaFoldDB" id="A0A8E0QQU2"/>
<comment type="pathway">
    <text evidence="1">Secondary metabolite biosynthesis.</text>
</comment>
<evidence type="ECO:0000256" key="4">
    <source>
        <dbReference type="ARBA" id="ARBA00038314"/>
    </source>
</evidence>
<dbReference type="InterPro" id="IPR029063">
    <property type="entry name" value="SAM-dependent_MTases_sf"/>
</dbReference>
<dbReference type="EMBL" id="BBXM02000002">
    <property type="protein sequence ID" value="GIC87256.1"/>
    <property type="molecule type" value="Genomic_DNA"/>
</dbReference>
<dbReference type="PANTHER" id="PTHR35897:SF1">
    <property type="entry name" value="METHYLTRANSFERASE AUSD"/>
    <property type="match status" value="1"/>
</dbReference>
<feature type="domain" description="Methyltransferase" evidence="5">
    <location>
        <begin position="85"/>
        <end position="184"/>
    </location>
</feature>
<protein>
    <recommendedName>
        <fullName evidence="5">Methyltransferase domain-containing protein</fullName>
    </recommendedName>
</protein>
<dbReference type="Proteomes" id="UP000036893">
    <property type="component" value="Unassembled WGS sequence"/>
</dbReference>
<comment type="caution">
    <text evidence="6">The sequence shown here is derived from an EMBL/GenBank/DDBJ whole genome shotgun (WGS) entry which is preliminary data.</text>
</comment>
<dbReference type="InterPro" id="IPR041698">
    <property type="entry name" value="Methyltransf_25"/>
</dbReference>
<dbReference type="Pfam" id="PF13649">
    <property type="entry name" value="Methyltransf_25"/>
    <property type="match status" value="1"/>
</dbReference>
<evidence type="ECO:0000313" key="7">
    <source>
        <dbReference type="Proteomes" id="UP000036893"/>
    </source>
</evidence>
<dbReference type="Gene3D" id="3.40.50.150">
    <property type="entry name" value="Vaccinia Virus protein VP39"/>
    <property type="match status" value="1"/>
</dbReference>
<organism evidence="6 7">
    <name type="scientific">Aspergillus udagawae</name>
    <dbReference type="NCBI Taxonomy" id="91492"/>
    <lineage>
        <taxon>Eukaryota</taxon>
        <taxon>Fungi</taxon>
        <taxon>Dikarya</taxon>
        <taxon>Ascomycota</taxon>
        <taxon>Pezizomycotina</taxon>
        <taxon>Eurotiomycetes</taxon>
        <taxon>Eurotiomycetidae</taxon>
        <taxon>Eurotiales</taxon>
        <taxon>Aspergillaceae</taxon>
        <taxon>Aspergillus</taxon>
        <taxon>Aspergillus subgen. Fumigati</taxon>
    </lineage>
</organism>
<evidence type="ECO:0000256" key="2">
    <source>
        <dbReference type="ARBA" id="ARBA00022679"/>
    </source>
</evidence>
<proteinExistence type="inferred from homology"/>
<dbReference type="RefSeq" id="XP_043144522.1">
    <property type="nucleotide sequence ID" value="XM_043288587.1"/>
</dbReference>
<reference evidence="6" key="1">
    <citation type="journal article" date="2015" name="Genome Announc.">
        <title>Draft Genome Sequence of the Pathogenic Filamentous Fungus Aspergillus udagawae Strain IFM 46973T.</title>
        <authorList>
            <person name="Kusuya Y."/>
            <person name="Takahashi-Nakaguchi A."/>
            <person name="Takahashi H."/>
            <person name="Yaguchi T."/>
        </authorList>
    </citation>
    <scope>NUCLEOTIDE SEQUENCE</scope>
    <source>
        <strain evidence="6">IFM 46973</strain>
    </source>
</reference>
<keyword evidence="3" id="KW-0949">S-adenosyl-L-methionine</keyword>
<accession>A0A8E0QQU2</accession>
<evidence type="ECO:0000313" key="6">
    <source>
        <dbReference type="EMBL" id="GIC87256.1"/>
    </source>
</evidence>
<sequence>MSIDTSVWYKEDIGLRLSPSMRQIFEEWSNIPGDELQNHLHAVRDKAWKYGEYPCIGQWMFLLPGIAAFPQFQRVVELARQGGIVLDLGCGLGQNLRLLAACGVPSNRMWALDLSPQLWLLGYELYRDRDRLLATFIPGNFLHGDECLGLQKLYGQVDIMITGQFLHLFSWEGQKQAGKRIVALSKLGTVLIGYQQSRRRAREYMRPWGMMFYHNRDSFLKMWREISRETSTDWKVDATEVDLKEWGMDAEDTEWMPADHQGLNFVLTRVH</sequence>
<keyword evidence="2" id="KW-0808">Transferase</keyword>
<evidence type="ECO:0000259" key="5">
    <source>
        <dbReference type="Pfam" id="PF13649"/>
    </source>
</evidence>